<dbReference type="PROSITE" id="PS00470">
    <property type="entry name" value="IDH_IMDH"/>
    <property type="match status" value="1"/>
</dbReference>
<evidence type="ECO:0000259" key="14">
    <source>
        <dbReference type="SMART" id="SM01329"/>
    </source>
</evidence>
<dbReference type="NCBIfam" id="TIGR00127">
    <property type="entry name" value="nadp_idh_euk"/>
    <property type="match status" value="1"/>
</dbReference>
<evidence type="ECO:0000256" key="11">
    <source>
        <dbReference type="PIRSR" id="PIRSR000108-2"/>
    </source>
</evidence>
<evidence type="ECO:0000256" key="9">
    <source>
        <dbReference type="PIRNR" id="PIRNR000108"/>
    </source>
</evidence>
<keyword evidence="5 9" id="KW-0460">Magnesium</keyword>
<feature type="binding site" evidence="13">
    <location>
        <position position="145"/>
    </location>
    <ligand>
        <name>NADP(+)</name>
        <dbReference type="ChEBI" id="CHEBI:58349"/>
    </ligand>
</feature>
<feature type="binding site" evidence="11">
    <location>
        <begin position="157"/>
        <end position="163"/>
    </location>
    <ligand>
        <name>D-threo-isocitrate</name>
        <dbReference type="ChEBI" id="CHEBI:15562"/>
    </ligand>
</feature>
<comment type="cofactor">
    <cofactor evidence="1">
        <name>Mn(2+)</name>
        <dbReference type="ChEBI" id="CHEBI:29035"/>
    </cofactor>
</comment>
<evidence type="ECO:0000256" key="3">
    <source>
        <dbReference type="ARBA" id="ARBA00022532"/>
    </source>
</evidence>
<evidence type="ECO:0000256" key="1">
    <source>
        <dbReference type="ARBA" id="ARBA00001936"/>
    </source>
</evidence>
<reference evidence="15" key="2">
    <citation type="submission" date="2021-08" db="EMBL/GenBank/DDBJ databases">
        <authorList>
            <person name="Dalcin Martins P."/>
        </authorList>
    </citation>
    <scope>NUCLEOTIDE SEQUENCE</scope>
    <source>
        <strain evidence="15">MAG_39</strain>
    </source>
</reference>
<dbReference type="AlphaFoldDB" id="A0A953LWD3"/>
<feature type="site" description="Critical for catalysis" evidence="10">
    <location>
        <position position="274"/>
    </location>
</feature>
<feature type="binding site" evidence="11">
    <location>
        <position position="140"/>
    </location>
    <ligand>
        <name>D-threo-isocitrate</name>
        <dbReference type="ChEBI" id="CHEBI:15562"/>
    </ligand>
</feature>
<evidence type="ECO:0000256" key="4">
    <source>
        <dbReference type="ARBA" id="ARBA00022723"/>
    </source>
</evidence>
<sequence>MPGSVSGSSGWCSILPEWPISVTSSPAPGPPRPLVSDGRTQVDIVFLFRLNYCFIFLKREAVVADKIKVKNPLVEMDGDEMTRIIWQLIKGKLILPFLEIDLKYYDLGIGHRDETDDRVTVDAADAIKEYGIGVKCATITPNAARVKEYNLKQQWKSPNGTIRSLLDGTVFRKPIIIGNIPPAVHSWKKPIIIGRHAYGDIYKNVECLVEGPGSAELVFTPADGGEKKVIRIHDFKGRGVLMGMHNTEKSIRSFAQSCINYALGERIDLWFGAKDTISKQYHGFFRDIFAEEVEKVKERFEQAEIQYRYLLIDDAVAQVMKSEGGMLWACMNYDGDVMSDMVASGFGSLGLMTSVLVSPDGKYEYEAAHGTVMRHYYEHLKGNPTSTNSIASIFAWTGALAKRGELDGTPEVVRFAHTLEDTVIKTVEGGVMTKDLMLIAKPPVAHYARTEEFIDTVAERLKQAL</sequence>
<feature type="site" description="Critical for catalysis" evidence="10">
    <location>
        <position position="202"/>
    </location>
</feature>
<dbReference type="Pfam" id="PF00180">
    <property type="entry name" value="Iso_dh"/>
    <property type="match status" value="1"/>
</dbReference>
<dbReference type="PANTHER" id="PTHR11822:SF21">
    <property type="entry name" value="ISOCITRATE DEHYDROGENASE [NADP], MITOCHONDRIAL"/>
    <property type="match status" value="1"/>
</dbReference>
<evidence type="ECO:0000256" key="10">
    <source>
        <dbReference type="PIRSR" id="PIRSR000108-1"/>
    </source>
</evidence>
<dbReference type="EC" id="1.1.1.42" evidence="9"/>
<protein>
    <recommendedName>
        <fullName evidence="9">Isocitrate dehydrogenase [NADP]</fullName>
        <ecNumber evidence="9">1.1.1.42</ecNumber>
    </recommendedName>
</protein>
<dbReference type="PANTHER" id="PTHR11822">
    <property type="entry name" value="NADP-SPECIFIC ISOCITRATE DEHYDROGENASE"/>
    <property type="match status" value="1"/>
</dbReference>
<proteinExistence type="inferred from homology"/>
<feature type="domain" description="Isopropylmalate dehydrogenase-like" evidence="14">
    <location>
        <begin position="72"/>
        <end position="457"/>
    </location>
</feature>
<comment type="caution">
    <text evidence="15">The sequence shown here is derived from an EMBL/GenBank/DDBJ whole genome shotgun (WGS) entry which is preliminary data.</text>
</comment>
<name>A0A953LWD3_9BACT</name>
<feature type="binding site" evidence="13">
    <location>
        <position position="388"/>
    </location>
    <ligand>
        <name>NADP(+)</name>
        <dbReference type="ChEBI" id="CHEBI:58349"/>
    </ligand>
</feature>
<dbReference type="Gene3D" id="3.40.718.10">
    <property type="entry name" value="Isopropylmalate Dehydrogenase"/>
    <property type="match status" value="1"/>
</dbReference>
<keyword evidence="3 9" id="KW-0816">Tricarboxylic acid cycle</keyword>
<keyword evidence="6 9" id="KW-0521">NADP</keyword>
<keyword evidence="7 9" id="KW-0560">Oxidoreductase</keyword>
<organism evidence="15 16">
    <name type="scientific">Candidatus Nitrobium versatile</name>
    <dbReference type="NCBI Taxonomy" id="2884831"/>
    <lineage>
        <taxon>Bacteria</taxon>
        <taxon>Pseudomonadati</taxon>
        <taxon>Nitrospirota</taxon>
        <taxon>Nitrospiria</taxon>
        <taxon>Nitrospirales</taxon>
        <taxon>Nitrospiraceae</taxon>
        <taxon>Candidatus Nitrobium</taxon>
    </lineage>
</organism>
<keyword evidence="8 9" id="KW-0464">Manganese</keyword>
<dbReference type="GO" id="GO:0051287">
    <property type="term" value="F:NAD binding"/>
    <property type="evidence" value="ECO:0007669"/>
    <property type="project" value="InterPro"/>
</dbReference>
<evidence type="ECO:0000256" key="2">
    <source>
        <dbReference type="ARBA" id="ARBA00007769"/>
    </source>
</evidence>
<feature type="binding site" evidence="12">
    <location>
        <position position="313"/>
    </location>
    <ligand>
        <name>Mn(2+)</name>
        <dbReference type="ChEBI" id="CHEBI:29035"/>
    </ligand>
</feature>
<evidence type="ECO:0000313" key="15">
    <source>
        <dbReference type="EMBL" id="MBZ0155821.1"/>
    </source>
</evidence>
<feature type="binding site" evidence="13">
    <location>
        <begin position="370"/>
        <end position="375"/>
    </location>
    <ligand>
        <name>NADP(+)</name>
        <dbReference type="ChEBI" id="CHEBI:58349"/>
    </ligand>
</feature>
<dbReference type="InterPro" id="IPR024084">
    <property type="entry name" value="IsoPropMal-DH-like_dom"/>
</dbReference>
<feature type="binding site" evidence="13">
    <location>
        <begin position="138"/>
        <end position="140"/>
    </location>
    <ligand>
        <name>NADP(+)</name>
        <dbReference type="ChEBI" id="CHEBI:58349"/>
    </ligand>
</feature>
<dbReference type="EMBL" id="JAIOIV010000049">
    <property type="protein sequence ID" value="MBZ0155821.1"/>
    <property type="molecule type" value="Genomic_DNA"/>
</dbReference>
<dbReference type="GO" id="GO:0000287">
    <property type="term" value="F:magnesium ion binding"/>
    <property type="evidence" value="ECO:0007669"/>
    <property type="project" value="InterPro"/>
</dbReference>
<dbReference type="SUPFAM" id="SSF53659">
    <property type="entry name" value="Isocitrate/Isopropylmalate dehydrogenase-like"/>
    <property type="match status" value="1"/>
</dbReference>
<accession>A0A953LWD3</accession>
<evidence type="ECO:0000256" key="12">
    <source>
        <dbReference type="PIRSR" id="PIRSR000108-3"/>
    </source>
</evidence>
<dbReference type="SMART" id="SM01329">
    <property type="entry name" value="Iso_dh"/>
    <property type="match status" value="1"/>
</dbReference>
<dbReference type="InterPro" id="IPR019818">
    <property type="entry name" value="IsoCit/isopropylmalate_DH_CS"/>
</dbReference>
<feature type="binding site" evidence="12">
    <location>
        <position position="336"/>
    </location>
    <ligand>
        <name>Mn(2+)</name>
        <dbReference type="ChEBI" id="CHEBI:29035"/>
    </ligand>
</feature>
<evidence type="ECO:0000256" key="6">
    <source>
        <dbReference type="ARBA" id="ARBA00022857"/>
    </source>
</evidence>
<evidence type="ECO:0000256" key="8">
    <source>
        <dbReference type="ARBA" id="ARBA00023211"/>
    </source>
</evidence>
<comment type="similarity">
    <text evidence="2 9">Belongs to the isocitrate and isopropylmalate dehydrogenases family.</text>
</comment>
<dbReference type="InterPro" id="IPR004790">
    <property type="entry name" value="Isocitrate_DH_NADP"/>
</dbReference>
<dbReference type="GO" id="GO:0006099">
    <property type="term" value="P:tricarboxylic acid cycle"/>
    <property type="evidence" value="ECO:0007669"/>
    <property type="project" value="UniProtKB-KW"/>
</dbReference>
<feature type="binding site" evidence="11">
    <location>
        <position position="195"/>
    </location>
    <ligand>
        <name>D-threo-isocitrate</name>
        <dbReference type="ChEBI" id="CHEBI:15562"/>
    </ligand>
</feature>
<evidence type="ECO:0000256" key="13">
    <source>
        <dbReference type="PIRSR" id="PIRSR000108-4"/>
    </source>
</evidence>
<dbReference type="PIRSF" id="PIRSF000108">
    <property type="entry name" value="IDH_NADP"/>
    <property type="match status" value="1"/>
</dbReference>
<gene>
    <name evidence="15" type="ORF">K8I29_06340</name>
</gene>
<comment type="cofactor">
    <cofactor evidence="9 12">
        <name>Mg(2+)</name>
        <dbReference type="ChEBI" id="CHEBI:18420"/>
    </cofactor>
    <cofactor evidence="9 12">
        <name>Mn(2+)</name>
        <dbReference type="ChEBI" id="CHEBI:29035"/>
    </cofactor>
    <text evidence="9 12">Binds 1 Mg(2+) or Mn(2+) ion per subunit.</text>
</comment>
<evidence type="ECO:0000256" key="5">
    <source>
        <dbReference type="ARBA" id="ARBA00022842"/>
    </source>
</evidence>
<evidence type="ECO:0000256" key="7">
    <source>
        <dbReference type="ARBA" id="ARBA00023002"/>
    </source>
</evidence>
<feature type="binding site" evidence="11">
    <location>
        <position position="172"/>
    </location>
    <ligand>
        <name>D-threo-isocitrate</name>
        <dbReference type="ChEBI" id="CHEBI:15562"/>
    </ligand>
</feature>
<dbReference type="GO" id="GO:0004450">
    <property type="term" value="F:isocitrate dehydrogenase (NADP+) activity"/>
    <property type="evidence" value="ECO:0007669"/>
    <property type="project" value="UniProtKB-UniRule"/>
</dbReference>
<reference evidence="15" key="1">
    <citation type="journal article" date="2021" name="bioRxiv">
        <title>Unraveling nitrogen, sulfur and carbon metabolic pathways and microbial community transcriptional responses to substrate deprivation and toxicity stresses in a bioreactor mimicking anoxic brackish coastal sediment conditions.</title>
        <authorList>
            <person name="Martins P.D."/>
            <person name="Echeveste M.J."/>
            <person name="Arshad A."/>
            <person name="Kurth J."/>
            <person name="Ouboter H."/>
            <person name="Jetten M.S.M."/>
            <person name="Welte C.U."/>
        </authorList>
    </citation>
    <scope>NUCLEOTIDE SEQUENCE</scope>
    <source>
        <strain evidence="15">MAG_39</strain>
    </source>
</reference>
<comment type="catalytic activity">
    <reaction evidence="9">
        <text>D-threo-isocitrate + NADP(+) = 2-oxoglutarate + CO2 + NADPH</text>
        <dbReference type="Rhea" id="RHEA:19629"/>
        <dbReference type="ChEBI" id="CHEBI:15562"/>
        <dbReference type="ChEBI" id="CHEBI:16526"/>
        <dbReference type="ChEBI" id="CHEBI:16810"/>
        <dbReference type="ChEBI" id="CHEBI:57783"/>
        <dbReference type="ChEBI" id="CHEBI:58349"/>
        <dbReference type="EC" id="1.1.1.42"/>
    </reaction>
</comment>
<evidence type="ECO:0000313" key="16">
    <source>
        <dbReference type="Proteomes" id="UP000705867"/>
    </source>
</evidence>
<feature type="binding site" evidence="13">
    <location>
        <position position="321"/>
    </location>
    <ligand>
        <name>NADP(+)</name>
        <dbReference type="ChEBI" id="CHEBI:58349"/>
    </ligand>
</feature>
<dbReference type="NCBIfam" id="NF006156">
    <property type="entry name" value="PRK08299.1"/>
    <property type="match status" value="1"/>
</dbReference>
<dbReference type="GO" id="GO:0006102">
    <property type="term" value="P:isocitrate metabolic process"/>
    <property type="evidence" value="ECO:0007669"/>
    <property type="project" value="UniProtKB-UniRule"/>
</dbReference>
<keyword evidence="4 9" id="KW-0479">Metal-binding</keyword>
<dbReference type="Proteomes" id="UP000705867">
    <property type="component" value="Unassembled WGS sequence"/>
</dbReference>